<evidence type="ECO:0000256" key="1">
    <source>
        <dbReference type="SAM" id="Phobius"/>
    </source>
</evidence>
<feature type="signal peptide" evidence="2">
    <location>
        <begin position="1"/>
        <end position="16"/>
    </location>
</feature>
<dbReference type="EMBL" id="VSRR010017322">
    <property type="protein sequence ID" value="MPC60237.1"/>
    <property type="molecule type" value="Genomic_DNA"/>
</dbReference>
<keyword evidence="4" id="KW-1185">Reference proteome</keyword>
<reference evidence="3 4" key="1">
    <citation type="submission" date="2019-05" db="EMBL/GenBank/DDBJ databases">
        <title>Another draft genome of Portunus trituberculatus and its Hox gene families provides insights of decapod evolution.</title>
        <authorList>
            <person name="Jeong J.-H."/>
            <person name="Song I."/>
            <person name="Kim S."/>
            <person name="Choi T."/>
            <person name="Kim D."/>
            <person name="Ryu S."/>
            <person name="Kim W."/>
        </authorList>
    </citation>
    <scope>NUCLEOTIDE SEQUENCE [LARGE SCALE GENOMIC DNA]</scope>
    <source>
        <tissue evidence="3">Muscle</tissue>
    </source>
</reference>
<feature type="chain" id="PRO_5022982537" evidence="2">
    <location>
        <begin position="17"/>
        <end position="122"/>
    </location>
</feature>
<proteinExistence type="predicted"/>
<keyword evidence="1" id="KW-1133">Transmembrane helix</keyword>
<keyword evidence="1" id="KW-0812">Transmembrane</keyword>
<feature type="transmembrane region" description="Helical" evidence="1">
    <location>
        <begin position="57"/>
        <end position="78"/>
    </location>
</feature>
<evidence type="ECO:0000313" key="3">
    <source>
        <dbReference type="EMBL" id="MPC60237.1"/>
    </source>
</evidence>
<evidence type="ECO:0000256" key="2">
    <source>
        <dbReference type="SAM" id="SignalP"/>
    </source>
</evidence>
<accession>A0A5B7GSR6</accession>
<organism evidence="3 4">
    <name type="scientific">Portunus trituberculatus</name>
    <name type="common">Swimming crab</name>
    <name type="synonym">Neptunus trituberculatus</name>
    <dbReference type="NCBI Taxonomy" id="210409"/>
    <lineage>
        <taxon>Eukaryota</taxon>
        <taxon>Metazoa</taxon>
        <taxon>Ecdysozoa</taxon>
        <taxon>Arthropoda</taxon>
        <taxon>Crustacea</taxon>
        <taxon>Multicrustacea</taxon>
        <taxon>Malacostraca</taxon>
        <taxon>Eumalacostraca</taxon>
        <taxon>Eucarida</taxon>
        <taxon>Decapoda</taxon>
        <taxon>Pleocyemata</taxon>
        <taxon>Brachyura</taxon>
        <taxon>Eubrachyura</taxon>
        <taxon>Portunoidea</taxon>
        <taxon>Portunidae</taxon>
        <taxon>Portuninae</taxon>
        <taxon>Portunus</taxon>
    </lineage>
</organism>
<protein>
    <submittedName>
        <fullName evidence="3">Uncharacterized protein</fullName>
    </submittedName>
</protein>
<dbReference type="Proteomes" id="UP000324222">
    <property type="component" value="Unassembled WGS sequence"/>
</dbReference>
<keyword evidence="2" id="KW-0732">Signal</keyword>
<evidence type="ECO:0000313" key="4">
    <source>
        <dbReference type="Proteomes" id="UP000324222"/>
    </source>
</evidence>
<keyword evidence="1" id="KW-0472">Membrane</keyword>
<sequence length="122" mass="13771">MTLLVFVLVWRLEVAAMSSSGNGSSQHKQVDRQVLPLTEEKDAIVPVTMGTSPSQAAFLPIGIVLYMLALCIGVWLTWHWPLTRHPPPLCHMLLTRLNNMYMATPQLLETQYCKLLQNWGVI</sequence>
<dbReference type="AlphaFoldDB" id="A0A5B7GSR6"/>
<gene>
    <name evidence="3" type="ORF">E2C01_054276</name>
</gene>
<name>A0A5B7GSR6_PORTR</name>
<comment type="caution">
    <text evidence="3">The sequence shown here is derived from an EMBL/GenBank/DDBJ whole genome shotgun (WGS) entry which is preliminary data.</text>
</comment>